<keyword evidence="7" id="KW-0265">Erythrocyte maturation</keyword>
<reference evidence="21" key="1">
    <citation type="submission" date="2021-10" db="EMBL/GenBank/DDBJ databases">
        <title>Tropical sea cucumber genome reveals ecological adaptation and Cuvierian tubules defense mechanism.</title>
        <authorList>
            <person name="Chen T."/>
        </authorList>
    </citation>
    <scope>NUCLEOTIDE SEQUENCE</scope>
    <source>
        <strain evidence="21">Nanhai2018</strain>
        <tissue evidence="21">Muscle</tissue>
    </source>
</reference>
<proteinExistence type="inferred from homology"/>
<organism evidence="21 22">
    <name type="scientific">Holothuria leucospilota</name>
    <name type="common">Black long sea cucumber</name>
    <name type="synonym">Mertensiothuria leucospilota</name>
    <dbReference type="NCBI Taxonomy" id="206669"/>
    <lineage>
        <taxon>Eukaryota</taxon>
        <taxon>Metazoa</taxon>
        <taxon>Echinodermata</taxon>
        <taxon>Eleutherozoa</taxon>
        <taxon>Echinozoa</taxon>
        <taxon>Holothuroidea</taxon>
        <taxon>Aspidochirotacea</taxon>
        <taxon>Aspidochirotida</taxon>
        <taxon>Holothuriidae</taxon>
        <taxon>Holothuria</taxon>
    </lineage>
</organism>
<dbReference type="InterPro" id="IPR036259">
    <property type="entry name" value="MFS_trans_sf"/>
</dbReference>
<evidence type="ECO:0000256" key="8">
    <source>
        <dbReference type="ARBA" id="ARBA00023136"/>
    </source>
</evidence>
<dbReference type="EMBL" id="JAIZAY010000023">
    <property type="protein sequence ID" value="KAJ8019978.1"/>
    <property type="molecule type" value="Genomic_DNA"/>
</dbReference>
<evidence type="ECO:0000256" key="18">
    <source>
        <dbReference type="SAM" id="MobiDB-lite"/>
    </source>
</evidence>
<feature type="transmembrane region" description="Helical" evidence="19">
    <location>
        <begin position="272"/>
        <end position="291"/>
    </location>
</feature>
<dbReference type="GO" id="GO:0097037">
    <property type="term" value="P:heme export"/>
    <property type="evidence" value="ECO:0007669"/>
    <property type="project" value="TreeGrafter"/>
</dbReference>
<evidence type="ECO:0000256" key="14">
    <source>
        <dbReference type="ARBA" id="ARBA00046338"/>
    </source>
</evidence>
<dbReference type="InterPro" id="IPR011701">
    <property type="entry name" value="MFS"/>
</dbReference>
<keyword evidence="5 19" id="KW-0812">Transmembrane</keyword>
<keyword evidence="4" id="KW-0597">Phosphoprotein</keyword>
<feature type="transmembrane region" description="Helical" evidence="19">
    <location>
        <begin position="217"/>
        <end position="237"/>
    </location>
</feature>
<feature type="transmembrane region" description="Helical" evidence="19">
    <location>
        <begin position="343"/>
        <end position="360"/>
    </location>
</feature>
<evidence type="ECO:0000256" key="15">
    <source>
        <dbReference type="ARBA" id="ARBA00060240"/>
    </source>
</evidence>
<comment type="catalytic activity">
    <reaction evidence="11">
        <text>heme b(in) = heme b(out)</text>
        <dbReference type="Rhea" id="RHEA:75443"/>
        <dbReference type="ChEBI" id="CHEBI:60344"/>
    </reaction>
</comment>
<keyword evidence="10" id="KW-0325">Glycoprotein</keyword>
<feature type="transmembrane region" description="Helical" evidence="19">
    <location>
        <begin position="117"/>
        <end position="135"/>
    </location>
</feature>
<comment type="catalytic activity">
    <reaction evidence="12">
        <text>choline(out) = choline(in)</text>
        <dbReference type="Rhea" id="RHEA:32751"/>
        <dbReference type="ChEBI" id="CHEBI:15354"/>
    </reaction>
</comment>
<evidence type="ECO:0000256" key="2">
    <source>
        <dbReference type="ARBA" id="ARBA00022448"/>
    </source>
</evidence>
<dbReference type="GO" id="GO:0020037">
    <property type="term" value="F:heme binding"/>
    <property type="evidence" value="ECO:0007669"/>
    <property type="project" value="TreeGrafter"/>
</dbReference>
<evidence type="ECO:0000256" key="19">
    <source>
        <dbReference type="SAM" id="Phobius"/>
    </source>
</evidence>
<evidence type="ECO:0000313" key="21">
    <source>
        <dbReference type="EMBL" id="KAJ8019978.1"/>
    </source>
</evidence>
<sequence>MMDTVNGVYHKTVDDSVPVVNGIVQTKEDLVRAEDRESQRMGVKVYKRRWLMLGLFCLVSMSNAAQWIQYSVISNVVKDFYDVSQIAVDWFSMIFMLAYIPLIIPGTWLLDHSGLRLIGIIAASLNCLGAWLKYAGARPDLFGLAFTGQTIAAIAQVFILGMPAHVAATWFGAEQVSTACAVGVFGNQFGVAIGFVLPPIIVQNNEDPDVVEQGMKTMFLATAAITTLLLLLVIIFYKERPPTPPSKAQLEGQQAKEGRSYVDSIWALTRNFNFVLLLVSYGINVGSYYAIGTLLNQIVLSEFPDSEVEVGIIGLVLVIAGIIGSVVAGIWLDKTRTYRGTCIAVYILSFIGMALFTGSLKLDQLWIVGLVAGFLGFFMTGYLPLGFEYAAELTYPESEGTSSGLLNASAQAFGIPFTILVGMVVSNKDAIFGNLILTGSLLIGAIMTACIRADLRRQRAEMQEQTIQAPANETTLEEAHDNVGFDESETAVLPEQELKNEEETEELNKDEDDKPKAYLGEDDVNLKMQSE</sequence>
<dbReference type="CDD" id="cd17398">
    <property type="entry name" value="MFS_FLVCR_like"/>
    <property type="match status" value="1"/>
</dbReference>
<evidence type="ECO:0000259" key="20">
    <source>
        <dbReference type="PROSITE" id="PS50850"/>
    </source>
</evidence>
<comment type="similarity">
    <text evidence="14">Belongs to the major facilitator superfamily. Feline leukemia virus subgroup C receptor (TC 2.A.1.28.1) family.</text>
</comment>
<evidence type="ECO:0000256" key="12">
    <source>
        <dbReference type="ARBA" id="ARBA00036811"/>
    </source>
</evidence>
<gene>
    <name evidence="21" type="ORF">HOLleu_41782</name>
</gene>
<dbReference type="FunFam" id="1.20.1250.20:FF:000184">
    <property type="entry name" value="Feline leukemia virus subgroup C receptor-related protein 1"/>
    <property type="match status" value="1"/>
</dbReference>
<evidence type="ECO:0000256" key="5">
    <source>
        <dbReference type="ARBA" id="ARBA00022692"/>
    </source>
</evidence>
<protein>
    <recommendedName>
        <fullName evidence="16">Choline/ethanolamine transporter FLVCR1</fullName>
    </recommendedName>
    <alternativeName>
        <fullName evidence="17">Heme transporter FLVCR1</fullName>
    </alternativeName>
</protein>
<dbReference type="PANTHER" id="PTHR10924:SF4">
    <property type="entry name" value="GH15861P"/>
    <property type="match status" value="1"/>
</dbReference>
<comment type="function">
    <text evidence="15">Uniporter that mediates the transport of extracellular choline and ethanolamine into cells, thereby playing a key role in phospholipid biosynthesis. Choline and ethanolamine are the precursors of phosphatidylcholine and phosphatidylethanolamine, respectively, the two most abundant phospholipids. Transport is not coupled with proton transport and is exclusively driven by the choline (or ethanolamine) gradient across the plasma membrane. Also acts as a heme b transporter that mediates heme efflux from the cytoplasm to the extracellular compartment.</text>
</comment>
<feature type="region of interest" description="Disordered" evidence="18">
    <location>
        <begin position="483"/>
        <end position="531"/>
    </location>
</feature>
<evidence type="ECO:0000256" key="1">
    <source>
        <dbReference type="ARBA" id="ARBA00004651"/>
    </source>
</evidence>
<feature type="transmembrane region" description="Helical" evidence="19">
    <location>
        <begin position="176"/>
        <end position="197"/>
    </location>
</feature>
<evidence type="ECO:0000256" key="9">
    <source>
        <dbReference type="ARBA" id="ARBA00023170"/>
    </source>
</evidence>
<comment type="subcellular location">
    <subcellularLocation>
        <location evidence="1">Cell membrane</location>
        <topology evidence="1">Multi-pass membrane protein</topology>
    </subcellularLocation>
</comment>
<dbReference type="GO" id="GO:0043249">
    <property type="term" value="P:erythrocyte maturation"/>
    <property type="evidence" value="ECO:0007669"/>
    <property type="project" value="UniProtKB-KW"/>
</dbReference>
<keyword evidence="2" id="KW-0813">Transport</keyword>
<dbReference type="GO" id="GO:0015232">
    <property type="term" value="F:heme transmembrane transporter activity"/>
    <property type="evidence" value="ECO:0007669"/>
    <property type="project" value="UniProtKB-ARBA"/>
</dbReference>
<feature type="transmembrane region" description="Helical" evidence="19">
    <location>
        <begin position="366"/>
        <end position="385"/>
    </location>
</feature>
<accession>A0A9Q0YC71</accession>
<dbReference type="PROSITE" id="PS50850">
    <property type="entry name" value="MFS"/>
    <property type="match status" value="1"/>
</dbReference>
<keyword evidence="22" id="KW-1185">Reference proteome</keyword>
<dbReference type="InterPro" id="IPR020846">
    <property type="entry name" value="MFS_dom"/>
</dbReference>
<evidence type="ECO:0000256" key="17">
    <source>
        <dbReference type="ARBA" id="ARBA00080886"/>
    </source>
</evidence>
<evidence type="ECO:0000256" key="7">
    <source>
        <dbReference type="ARBA" id="ARBA00023057"/>
    </source>
</evidence>
<evidence type="ECO:0000313" key="22">
    <source>
        <dbReference type="Proteomes" id="UP001152320"/>
    </source>
</evidence>
<evidence type="ECO:0000256" key="11">
    <source>
        <dbReference type="ARBA" id="ARBA00035075"/>
    </source>
</evidence>
<comment type="catalytic activity">
    <reaction evidence="13">
        <text>ethanolamine(in) = ethanolamine(out)</text>
        <dbReference type="Rhea" id="RHEA:32747"/>
        <dbReference type="ChEBI" id="CHEBI:57603"/>
    </reaction>
</comment>
<dbReference type="Proteomes" id="UP001152320">
    <property type="component" value="Chromosome 23"/>
</dbReference>
<dbReference type="InterPro" id="IPR049680">
    <property type="entry name" value="FLVCR1-2_SLC49-like"/>
</dbReference>
<dbReference type="AlphaFoldDB" id="A0A9Q0YC71"/>
<feature type="transmembrane region" description="Helical" evidence="19">
    <location>
        <begin position="90"/>
        <end position="110"/>
    </location>
</feature>
<dbReference type="SUPFAM" id="SSF103473">
    <property type="entry name" value="MFS general substrate transporter"/>
    <property type="match status" value="1"/>
</dbReference>
<feature type="transmembrane region" description="Helical" evidence="19">
    <location>
        <begin position="50"/>
        <end position="70"/>
    </location>
</feature>
<evidence type="ECO:0000256" key="10">
    <source>
        <dbReference type="ARBA" id="ARBA00023180"/>
    </source>
</evidence>
<evidence type="ECO:0000256" key="4">
    <source>
        <dbReference type="ARBA" id="ARBA00022553"/>
    </source>
</evidence>
<feature type="transmembrane region" description="Helical" evidence="19">
    <location>
        <begin position="431"/>
        <end position="451"/>
    </location>
</feature>
<feature type="transmembrane region" description="Helical" evidence="19">
    <location>
        <begin position="141"/>
        <end position="164"/>
    </location>
</feature>
<evidence type="ECO:0000256" key="3">
    <source>
        <dbReference type="ARBA" id="ARBA00022475"/>
    </source>
</evidence>
<feature type="transmembrane region" description="Helical" evidence="19">
    <location>
        <begin position="405"/>
        <end position="425"/>
    </location>
</feature>
<evidence type="ECO:0000256" key="13">
    <source>
        <dbReference type="ARBA" id="ARBA00045087"/>
    </source>
</evidence>
<evidence type="ECO:0000256" key="16">
    <source>
        <dbReference type="ARBA" id="ARBA00068050"/>
    </source>
</evidence>
<keyword evidence="8 19" id="KW-0472">Membrane</keyword>
<comment type="caution">
    <text evidence="21">The sequence shown here is derived from an EMBL/GenBank/DDBJ whole genome shotgun (WGS) entry which is preliminary data.</text>
</comment>
<dbReference type="GO" id="GO:0006783">
    <property type="term" value="P:heme biosynthetic process"/>
    <property type="evidence" value="ECO:0007669"/>
    <property type="project" value="UniProtKB-ARBA"/>
</dbReference>
<feature type="transmembrane region" description="Helical" evidence="19">
    <location>
        <begin position="311"/>
        <end position="331"/>
    </location>
</feature>
<dbReference type="OrthoDB" id="422206at2759"/>
<evidence type="ECO:0000256" key="6">
    <source>
        <dbReference type="ARBA" id="ARBA00022989"/>
    </source>
</evidence>
<dbReference type="Gene3D" id="1.20.1250.20">
    <property type="entry name" value="MFS general substrate transporter like domains"/>
    <property type="match status" value="2"/>
</dbReference>
<keyword evidence="6 19" id="KW-1133">Transmembrane helix</keyword>
<feature type="domain" description="Major facilitator superfamily (MFS) profile" evidence="20">
    <location>
        <begin position="49"/>
        <end position="456"/>
    </location>
</feature>
<keyword evidence="3" id="KW-1003">Cell membrane</keyword>
<dbReference type="GO" id="GO:0031966">
    <property type="term" value="C:mitochondrial membrane"/>
    <property type="evidence" value="ECO:0007669"/>
    <property type="project" value="UniProtKB-ARBA"/>
</dbReference>
<name>A0A9Q0YC71_HOLLE</name>
<dbReference type="GO" id="GO:0005886">
    <property type="term" value="C:plasma membrane"/>
    <property type="evidence" value="ECO:0007669"/>
    <property type="project" value="UniProtKB-SubCell"/>
</dbReference>
<dbReference type="PANTHER" id="PTHR10924">
    <property type="entry name" value="MAJOR FACILITATOR SUPERFAMILY PROTEIN-RELATED"/>
    <property type="match status" value="1"/>
</dbReference>
<keyword evidence="9 21" id="KW-0675">Receptor</keyword>
<dbReference type="Pfam" id="PF07690">
    <property type="entry name" value="MFS_1"/>
    <property type="match status" value="1"/>
</dbReference>